<evidence type="ECO:0000256" key="2">
    <source>
        <dbReference type="SAM" id="SignalP"/>
    </source>
</evidence>
<feature type="region of interest" description="Disordered" evidence="1">
    <location>
        <begin position="184"/>
        <end position="227"/>
    </location>
</feature>
<feature type="signal peptide" evidence="2">
    <location>
        <begin position="1"/>
        <end position="24"/>
    </location>
</feature>
<accession>A0A8S8XI07</accession>
<feature type="chain" id="PRO_5035791360" evidence="2">
    <location>
        <begin position="25"/>
        <end position="227"/>
    </location>
</feature>
<sequence length="227" mass="24673">MIRQAPAIFAAAVFALFACAEASAQQHPATTPASCKEPTFPKAPSASMSTEELNALVSGFQATQRDGKARYINCSSDPDWNKYEAKVDAYAAKLNSAVNAFNKANSRPTTTPASCTPVKKLEVPAAPTREQLIQLQADLKTVIPDFNERYQKCASAKDIADTKAAIQKAQTDFDAKVREVNAETERKNAEIQKENEEALRQQQEQANKSQRNSTPATGSSNSPGTRY</sequence>
<evidence type="ECO:0000256" key="1">
    <source>
        <dbReference type="SAM" id="MobiDB-lite"/>
    </source>
</evidence>
<dbReference type="PROSITE" id="PS51257">
    <property type="entry name" value="PROKAR_LIPOPROTEIN"/>
    <property type="match status" value="1"/>
</dbReference>
<comment type="caution">
    <text evidence="3">The sequence shown here is derived from an EMBL/GenBank/DDBJ whole genome shotgun (WGS) entry which is preliminary data.</text>
</comment>
<dbReference type="EMBL" id="BOPV01000001">
    <property type="protein sequence ID" value="GIL40570.1"/>
    <property type="molecule type" value="Genomic_DNA"/>
</dbReference>
<dbReference type="RefSeq" id="WP_420243688.1">
    <property type="nucleotide sequence ID" value="NZ_BOPV01000001.1"/>
</dbReference>
<keyword evidence="2" id="KW-0732">Signal</keyword>
<gene>
    <name evidence="3" type="ORF">TMPK1_28070</name>
</gene>
<evidence type="ECO:0000313" key="4">
    <source>
        <dbReference type="Proteomes" id="UP000681075"/>
    </source>
</evidence>
<evidence type="ECO:0000313" key="3">
    <source>
        <dbReference type="EMBL" id="GIL40570.1"/>
    </source>
</evidence>
<dbReference type="Proteomes" id="UP000681075">
    <property type="component" value="Unassembled WGS sequence"/>
</dbReference>
<proteinExistence type="predicted"/>
<feature type="compositionally biased region" description="Polar residues" evidence="1">
    <location>
        <begin position="200"/>
        <end position="227"/>
    </location>
</feature>
<reference evidence="3" key="1">
    <citation type="submission" date="2021-02" db="EMBL/GenBank/DDBJ databases">
        <title>Genome sequence of Rhodospirillales sp. strain TMPK1 isolated from soil.</title>
        <authorList>
            <person name="Nakai R."/>
            <person name="Kusada H."/>
            <person name="Tamaki H."/>
        </authorList>
    </citation>
    <scope>NUCLEOTIDE SEQUENCE</scope>
    <source>
        <strain evidence="3">TMPK1</strain>
    </source>
</reference>
<feature type="compositionally biased region" description="Basic and acidic residues" evidence="1">
    <location>
        <begin position="184"/>
        <end position="199"/>
    </location>
</feature>
<dbReference type="AlphaFoldDB" id="A0A8S8XI07"/>
<keyword evidence="4" id="KW-1185">Reference proteome</keyword>
<name>A0A8S8XI07_9PROT</name>
<organism evidence="3 4">
    <name type="scientific">Roseiterribacter gracilis</name>
    <dbReference type="NCBI Taxonomy" id="2812848"/>
    <lineage>
        <taxon>Bacteria</taxon>
        <taxon>Pseudomonadati</taxon>
        <taxon>Pseudomonadota</taxon>
        <taxon>Alphaproteobacteria</taxon>
        <taxon>Rhodospirillales</taxon>
        <taxon>Roseiterribacteraceae</taxon>
        <taxon>Roseiterribacter</taxon>
    </lineage>
</organism>
<feature type="region of interest" description="Disordered" evidence="1">
    <location>
        <begin position="28"/>
        <end position="48"/>
    </location>
</feature>
<protein>
    <submittedName>
        <fullName evidence="3">Uncharacterized protein</fullName>
    </submittedName>
</protein>